<feature type="compositionally biased region" description="Basic and acidic residues" evidence="7">
    <location>
        <begin position="808"/>
        <end position="826"/>
    </location>
</feature>
<feature type="compositionally biased region" description="Polar residues" evidence="7">
    <location>
        <begin position="220"/>
        <end position="232"/>
    </location>
</feature>
<protein>
    <recommendedName>
        <fullName evidence="8">CSD domain-containing protein</fullName>
    </recommendedName>
</protein>
<dbReference type="SMART" id="SM00357">
    <property type="entry name" value="CSP"/>
    <property type="match status" value="2"/>
</dbReference>
<name>A0A7S2XQQ7_9STRA</name>
<feature type="compositionally biased region" description="Polar residues" evidence="7">
    <location>
        <begin position="1"/>
        <end position="19"/>
    </location>
</feature>
<keyword evidence="2" id="KW-0963">Cytoplasm</keyword>
<feature type="compositionally biased region" description="Basic and acidic residues" evidence="7">
    <location>
        <begin position="261"/>
        <end position="270"/>
    </location>
</feature>
<feature type="region of interest" description="Disordered" evidence="7">
    <location>
        <begin position="912"/>
        <end position="931"/>
    </location>
</feature>
<evidence type="ECO:0000256" key="3">
    <source>
        <dbReference type="ARBA" id="ARBA00022737"/>
    </source>
</evidence>
<evidence type="ECO:0000256" key="1">
    <source>
        <dbReference type="ARBA" id="ARBA00004496"/>
    </source>
</evidence>
<feature type="domain" description="CSD" evidence="8">
    <location>
        <begin position="932"/>
        <end position="1012"/>
    </location>
</feature>
<dbReference type="Gene3D" id="2.40.50.140">
    <property type="entry name" value="Nucleic acid-binding proteins"/>
    <property type="match status" value="4"/>
</dbReference>
<dbReference type="PANTHER" id="PTHR12913:SF1">
    <property type="entry name" value="COLD SHOCK DOMAIN-CONTAINING PROTEIN E1"/>
    <property type="match status" value="1"/>
</dbReference>
<dbReference type="Pfam" id="PF00313">
    <property type="entry name" value="CSD"/>
    <property type="match status" value="1"/>
</dbReference>
<feature type="compositionally biased region" description="Basic and acidic residues" evidence="7">
    <location>
        <begin position="55"/>
        <end position="88"/>
    </location>
</feature>
<dbReference type="PANTHER" id="PTHR12913">
    <property type="entry name" value="UNR PROTEIN N-RAS UPSTREAM GENE PROTEIN"/>
    <property type="match status" value="1"/>
</dbReference>
<dbReference type="GO" id="GO:0003723">
    <property type="term" value="F:RNA binding"/>
    <property type="evidence" value="ECO:0007669"/>
    <property type="project" value="UniProtKB-KW"/>
</dbReference>
<feature type="compositionally biased region" description="Acidic residues" evidence="7">
    <location>
        <begin position="1118"/>
        <end position="1128"/>
    </location>
</feature>
<evidence type="ECO:0000256" key="5">
    <source>
        <dbReference type="ARBA" id="ARBA00044751"/>
    </source>
</evidence>
<dbReference type="InterPro" id="IPR011129">
    <property type="entry name" value="CSD"/>
</dbReference>
<feature type="compositionally biased region" description="Basic and acidic residues" evidence="7">
    <location>
        <begin position="234"/>
        <end position="247"/>
    </location>
</feature>
<dbReference type="CDD" id="cd04458">
    <property type="entry name" value="CSP_CDS"/>
    <property type="match status" value="1"/>
</dbReference>
<gene>
    <name evidence="9" type="ORF">ASEP1449_LOCUS13504</name>
</gene>
<feature type="region of interest" description="Disordered" evidence="7">
    <location>
        <begin position="1"/>
        <end position="108"/>
    </location>
</feature>
<feature type="compositionally biased region" description="Low complexity" evidence="7">
    <location>
        <begin position="655"/>
        <end position="666"/>
    </location>
</feature>
<feature type="compositionally biased region" description="Polar residues" evidence="7">
    <location>
        <begin position="1107"/>
        <end position="1116"/>
    </location>
</feature>
<feature type="region of interest" description="Disordered" evidence="7">
    <location>
        <begin position="1102"/>
        <end position="1138"/>
    </location>
</feature>
<evidence type="ECO:0000313" key="9">
    <source>
        <dbReference type="EMBL" id="CAD9821670.1"/>
    </source>
</evidence>
<feature type="compositionally biased region" description="Gly residues" evidence="7">
    <location>
        <begin position="92"/>
        <end position="101"/>
    </location>
</feature>
<feature type="compositionally biased region" description="Low complexity" evidence="7">
    <location>
        <begin position="20"/>
        <end position="33"/>
    </location>
</feature>
<reference evidence="9" key="1">
    <citation type="submission" date="2021-01" db="EMBL/GenBank/DDBJ databases">
        <authorList>
            <person name="Corre E."/>
            <person name="Pelletier E."/>
            <person name="Niang G."/>
            <person name="Scheremetjew M."/>
            <person name="Finn R."/>
            <person name="Kale V."/>
            <person name="Holt S."/>
            <person name="Cochrane G."/>
            <person name="Meng A."/>
            <person name="Brown T."/>
            <person name="Cohen L."/>
        </authorList>
    </citation>
    <scope>NUCLEOTIDE SEQUENCE</scope>
    <source>
        <strain evidence="9">CCMP2084</strain>
    </source>
</reference>
<dbReference type="GO" id="GO:0005737">
    <property type="term" value="C:cytoplasm"/>
    <property type="evidence" value="ECO:0007669"/>
    <property type="project" value="UniProtKB-SubCell"/>
</dbReference>
<dbReference type="InterPro" id="IPR002059">
    <property type="entry name" value="CSP_DNA-bd"/>
</dbReference>
<evidence type="ECO:0000256" key="2">
    <source>
        <dbReference type="ARBA" id="ARBA00022490"/>
    </source>
</evidence>
<feature type="region of interest" description="Disordered" evidence="7">
    <location>
        <begin position="651"/>
        <end position="674"/>
    </location>
</feature>
<keyword evidence="6" id="KW-0175">Coiled coil</keyword>
<sequence length="1363" mass="149274">MTEQQSMGERFNQNRSAARNTNQQQQDSTQQQNKKPSSFLEIQEEQNRTRAAPGRHTDNEHSSGRQHGGYDDYNRGRSFGNRDSDNFNRGDSSGGRRGGGRNAPNWANYPVERGCISTLLDNFGFIYGADRPIEVFFHYSEVSGVHQSDLQIDDEVEFHIGPSSSRGGRSGGNGEEKFSAYNVKVLERGTVVWEDEDEPGKRFTGHIDRPIRSERRGGKTQMTEGTIRFGTTTDDEKVTDKGNDKQGKGPLIRFMAGDYEEPAKDDDNSGRRNFSRAESSSGGLGRNDLVEFSLVTDRRTKQKYARNINLLESERERLRRENEKKMLEKATLEKGIVVTLKGDFGLLKSTKRREEVLFKYSDVILPDDDDKNEFVLKEGQEMEFLVLTEESTGGRGKQETLTARDVKFLPAGSVIFHKVLATGVTGIVAVTPQPSTPPPLGSDKGNRGGSAAIAGKVRLCTVLPGTGNETEPISEVSFDPFDSPGGSFNMTRDGSQVGVWIREGDTILFDVVMDYVDGTCRVAPTKCLRPIPCDSQTTQEKELGKSQEVEKLDKNDPVTAVRLIAPSLAGRTEGVISAIRDNYGFIRCAERPVDAYFRLYELLPAHVQRDLRRNMPKYGNDSLTNDVELSKVEVGMSVAFDLSLQGMIATASAPSSSRGRNRNNNSTNEKENLKGRRIEILPPSFVEETKVLVSGMKGVVNREDPKQNCAGYIDLDTVVKAMSFKERYPQVSELMDGLMTGSESQQSKVIFHDILSPKDELLYTTAAEMIGNGRLIVSHIPALEGEFSGHPGRLCIERVPLTTASKNGKLEAETKSDSHNDSKASNEEIQAGAENGGKPRGTSKKEKNKKSNINTVKSLKSIRYDRHCLSEQSGLPPGKDDVITCDIVQSRRTGVITVANVKVVERKAFERGMTVPGSESTHPEESSSLPSRGAGIVTEVVTTRQFGFISVLDDSAEKRENVFFHMKSIISVPSESGHTGTPSKFTIRKGDEAEFDIEIGKNGKQIAINIAILPQGTLNIPVKPDTHACEGYILLEPSNTSLANTPSHSLHGNMPKASSGGGRWDKVVLDDTKVRVPTQTGANIKEEGRILLLSDPTNLFRRKAESQSETVVTTPSDDLAEPDTPENEDVPKPQQKTGSRYISAVGTHCGYKTGAVALRGAGASTSIDGSGAPRRGDLVSFTRTKQGRGVRDIRVIKRGAATLIKGHLDQIVLPSQSNSLETGTAKFIAATDDAKVYEITLNEIVSCDLGMLKKNETVEGILHEGKIHGISRTADLYLVSKISASGKKERPRLNLTVKKELQGLGKKIMAQSGMAKGPDETNGFVPGWTKRVSPYATTIEPEILDDQEGAPHLVEEETANTSD</sequence>
<keyword evidence="3" id="KW-0677">Repeat</keyword>
<organism evidence="9">
    <name type="scientific">Attheya septentrionalis</name>
    <dbReference type="NCBI Taxonomy" id="420275"/>
    <lineage>
        <taxon>Eukaryota</taxon>
        <taxon>Sar</taxon>
        <taxon>Stramenopiles</taxon>
        <taxon>Ochrophyta</taxon>
        <taxon>Bacillariophyta</taxon>
        <taxon>Coscinodiscophyceae</taxon>
        <taxon>Chaetocerotophycidae</taxon>
        <taxon>Chaetocerotales</taxon>
        <taxon>Attheyaceae</taxon>
        <taxon>Attheya</taxon>
    </lineage>
</organism>
<evidence type="ECO:0000256" key="4">
    <source>
        <dbReference type="ARBA" id="ARBA00022884"/>
    </source>
</evidence>
<accession>A0A7S2XQQ7</accession>
<evidence type="ECO:0000256" key="7">
    <source>
        <dbReference type="SAM" id="MobiDB-lite"/>
    </source>
</evidence>
<feature type="region of interest" description="Disordered" evidence="7">
    <location>
        <begin position="806"/>
        <end position="856"/>
    </location>
</feature>
<dbReference type="InterPro" id="IPR012340">
    <property type="entry name" value="NA-bd_OB-fold"/>
</dbReference>
<evidence type="ECO:0000256" key="6">
    <source>
        <dbReference type="SAM" id="Coils"/>
    </source>
</evidence>
<evidence type="ECO:0000259" key="8">
    <source>
        <dbReference type="PROSITE" id="PS51857"/>
    </source>
</evidence>
<feature type="region of interest" description="Disordered" evidence="7">
    <location>
        <begin position="1044"/>
        <end position="1064"/>
    </location>
</feature>
<feature type="region of interest" description="Disordered" evidence="7">
    <location>
        <begin position="215"/>
        <end position="283"/>
    </location>
</feature>
<keyword evidence="4" id="KW-0694">RNA-binding</keyword>
<feature type="coiled-coil region" evidence="6">
    <location>
        <begin position="301"/>
        <end position="335"/>
    </location>
</feature>
<feature type="domain" description="CSD" evidence="8">
    <location>
        <begin position="111"/>
        <end position="185"/>
    </location>
</feature>
<comment type="similarity">
    <text evidence="5">Belongs to the UNR family.</text>
</comment>
<dbReference type="SUPFAM" id="SSF50249">
    <property type="entry name" value="Nucleic acid-binding proteins"/>
    <property type="match status" value="2"/>
</dbReference>
<dbReference type="EMBL" id="HBHQ01020072">
    <property type="protein sequence ID" value="CAD9821670.1"/>
    <property type="molecule type" value="Transcribed_RNA"/>
</dbReference>
<proteinExistence type="inferred from homology"/>
<dbReference type="PROSITE" id="PS00352">
    <property type="entry name" value="CSD_1"/>
    <property type="match status" value="1"/>
</dbReference>
<dbReference type="PROSITE" id="PS51857">
    <property type="entry name" value="CSD_2"/>
    <property type="match status" value="2"/>
</dbReference>
<comment type="subcellular location">
    <subcellularLocation>
        <location evidence="1">Cytoplasm</location>
    </subcellularLocation>
</comment>
<dbReference type="InterPro" id="IPR019844">
    <property type="entry name" value="CSD_CS"/>
</dbReference>